<dbReference type="GO" id="GO:0003723">
    <property type="term" value="F:RNA binding"/>
    <property type="evidence" value="ECO:0007669"/>
    <property type="project" value="InterPro"/>
</dbReference>
<proteinExistence type="predicted"/>
<dbReference type="InterPro" id="IPR000504">
    <property type="entry name" value="RRM_dom"/>
</dbReference>
<feature type="domain" description="RRM" evidence="2">
    <location>
        <begin position="75"/>
        <end position="147"/>
    </location>
</feature>
<protein>
    <submittedName>
        <fullName evidence="3">RNA recognition motif</fullName>
    </submittedName>
</protein>
<reference evidence="3 4" key="1">
    <citation type="journal article" date="2014" name="Am. J. Bot.">
        <title>Genome assembly and annotation for red clover (Trifolium pratense; Fabaceae).</title>
        <authorList>
            <person name="Istvanek J."/>
            <person name="Jaros M."/>
            <person name="Krenek A."/>
            <person name="Repkova J."/>
        </authorList>
    </citation>
    <scope>NUCLEOTIDE SEQUENCE [LARGE SCALE GENOMIC DNA]</scope>
    <source>
        <strain evidence="4">cv. Tatra</strain>
        <tissue evidence="3">Young leaves</tissue>
    </source>
</reference>
<dbReference type="Gene3D" id="3.30.70.330">
    <property type="match status" value="1"/>
</dbReference>
<dbReference type="SUPFAM" id="SSF54928">
    <property type="entry name" value="RNA-binding domain, RBD"/>
    <property type="match status" value="1"/>
</dbReference>
<feature type="region of interest" description="Disordered" evidence="1">
    <location>
        <begin position="36"/>
        <end position="60"/>
    </location>
</feature>
<reference evidence="3 4" key="2">
    <citation type="journal article" date="2017" name="Front. Plant Sci.">
        <title>Gene Classification and Mining of Molecular Markers Useful in Red Clover (Trifolium pratense) Breeding.</title>
        <authorList>
            <person name="Istvanek J."/>
            <person name="Dluhosova J."/>
            <person name="Dluhos P."/>
            <person name="Patkova L."/>
            <person name="Nedelnik J."/>
            <person name="Repkova J."/>
        </authorList>
    </citation>
    <scope>NUCLEOTIDE SEQUENCE [LARGE SCALE GENOMIC DNA]</scope>
    <source>
        <strain evidence="4">cv. Tatra</strain>
        <tissue evidence="3">Young leaves</tissue>
    </source>
</reference>
<feature type="non-terminal residue" evidence="3">
    <location>
        <position position="1"/>
    </location>
</feature>
<dbReference type="Pfam" id="PF00076">
    <property type="entry name" value="RRM_1"/>
    <property type="match status" value="1"/>
</dbReference>
<evidence type="ECO:0000313" key="4">
    <source>
        <dbReference type="Proteomes" id="UP000236291"/>
    </source>
</evidence>
<organism evidence="3 4">
    <name type="scientific">Trifolium pratense</name>
    <name type="common">Red clover</name>
    <dbReference type="NCBI Taxonomy" id="57577"/>
    <lineage>
        <taxon>Eukaryota</taxon>
        <taxon>Viridiplantae</taxon>
        <taxon>Streptophyta</taxon>
        <taxon>Embryophyta</taxon>
        <taxon>Tracheophyta</taxon>
        <taxon>Spermatophyta</taxon>
        <taxon>Magnoliopsida</taxon>
        <taxon>eudicotyledons</taxon>
        <taxon>Gunneridae</taxon>
        <taxon>Pentapetalae</taxon>
        <taxon>rosids</taxon>
        <taxon>fabids</taxon>
        <taxon>Fabales</taxon>
        <taxon>Fabaceae</taxon>
        <taxon>Papilionoideae</taxon>
        <taxon>50 kb inversion clade</taxon>
        <taxon>NPAAA clade</taxon>
        <taxon>Hologalegina</taxon>
        <taxon>IRL clade</taxon>
        <taxon>Trifolieae</taxon>
        <taxon>Trifolium</taxon>
    </lineage>
</organism>
<evidence type="ECO:0000256" key="1">
    <source>
        <dbReference type="SAM" id="MobiDB-lite"/>
    </source>
</evidence>
<sequence>RNMEVGKGFDGAQQNGGLKKDWPAQLVYGDARVVDGKDSVGNVKDGSGKNKEDGDGVNDGFKDNVSGSNLKRYVSFYFTNFPAQLPKFYLRKGFEVCGILEDVYVAKKRNKFGQPYGFVKYFNVKNVSKMTNALNNVWFGNFRVKASVAMFERNVSRMDKKMESQKEEQVGAPLLKDGKQESLKPQASNINEEGIKLPEKLPQREEVQ</sequence>
<evidence type="ECO:0000259" key="2">
    <source>
        <dbReference type="SMART" id="SM00360"/>
    </source>
</evidence>
<dbReference type="EMBL" id="ASHM01114787">
    <property type="protein sequence ID" value="PNX70609.1"/>
    <property type="molecule type" value="Genomic_DNA"/>
</dbReference>
<dbReference type="CDD" id="cd00590">
    <property type="entry name" value="RRM_SF"/>
    <property type="match status" value="1"/>
</dbReference>
<gene>
    <name evidence="3" type="ORF">L195_g057565</name>
</gene>
<dbReference type="SMART" id="SM00360">
    <property type="entry name" value="RRM"/>
    <property type="match status" value="1"/>
</dbReference>
<dbReference type="AlphaFoldDB" id="A0A2K3KWD7"/>
<feature type="non-terminal residue" evidence="3">
    <location>
        <position position="208"/>
    </location>
</feature>
<feature type="compositionally biased region" description="Basic and acidic residues" evidence="1">
    <location>
        <begin position="193"/>
        <end position="208"/>
    </location>
</feature>
<comment type="caution">
    <text evidence="3">The sequence shown here is derived from an EMBL/GenBank/DDBJ whole genome shotgun (WGS) entry which is preliminary data.</text>
</comment>
<dbReference type="InterPro" id="IPR012677">
    <property type="entry name" value="Nucleotide-bd_a/b_plait_sf"/>
</dbReference>
<name>A0A2K3KWD7_TRIPR</name>
<accession>A0A2K3KWD7</accession>
<evidence type="ECO:0000313" key="3">
    <source>
        <dbReference type="EMBL" id="PNX70609.1"/>
    </source>
</evidence>
<dbReference type="InterPro" id="IPR035979">
    <property type="entry name" value="RBD_domain_sf"/>
</dbReference>
<feature type="region of interest" description="Disordered" evidence="1">
    <location>
        <begin position="161"/>
        <end position="208"/>
    </location>
</feature>
<dbReference type="Proteomes" id="UP000236291">
    <property type="component" value="Unassembled WGS sequence"/>
</dbReference>